<keyword evidence="1" id="KW-1133">Transmembrane helix</keyword>
<proteinExistence type="predicted"/>
<accession>A0A0L0CGP2</accession>
<feature type="transmembrane region" description="Helical" evidence="1">
    <location>
        <begin position="71"/>
        <end position="93"/>
    </location>
</feature>
<evidence type="ECO:0000313" key="2">
    <source>
        <dbReference type="EMBL" id="KNC31401.1"/>
    </source>
</evidence>
<keyword evidence="3" id="KW-1185">Reference proteome</keyword>
<gene>
    <name evidence="2" type="ORF">FF38_03876</name>
</gene>
<sequence length="182" mass="19152">MKVHDIFNPNYDGANLRSDRIYRCCNLFSRITENDVVVDVIVLALLVLEGGSNFCVNDATVVDGFPEIVDLAAAVVVGAVGAFVGFFALMLLLNEGFADNGLGFCMVALGLLATPFAGTLAAPAPLNLCIAALADADDDDELAAAVFVAVDEYIESPPLRFSISLTISPNSPISVLLATLLR</sequence>
<dbReference type="AlphaFoldDB" id="A0A0L0CGP2"/>
<name>A0A0L0CGP2_LUCCU</name>
<evidence type="ECO:0000313" key="3">
    <source>
        <dbReference type="Proteomes" id="UP000037069"/>
    </source>
</evidence>
<dbReference type="EMBL" id="JRES01000423">
    <property type="protein sequence ID" value="KNC31401.1"/>
    <property type="molecule type" value="Genomic_DNA"/>
</dbReference>
<reference evidence="2 3" key="1">
    <citation type="journal article" date="2015" name="Nat. Commun.">
        <title>Lucilia cuprina genome unlocks parasitic fly biology to underpin future interventions.</title>
        <authorList>
            <person name="Anstead C.A."/>
            <person name="Korhonen P.K."/>
            <person name="Young N.D."/>
            <person name="Hall R.S."/>
            <person name="Jex A.R."/>
            <person name="Murali S.C."/>
            <person name="Hughes D.S."/>
            <person name="Lee S.F."/>
            <person name="Perry T."/>
            <person name="Stroehlein A.J."/>
            <person name="Ansell B.R."/>
            <person name="Breugelmans B."/>
            <person name="Hofmann A."/>
            <person name="Qu J."/>
            <person name="Dugan S."/>
            <person name="Lee S.L."/>
            <person name="Chao H."/>
            <person name="Dinh H."/>
            <person name="Han Y."/>
            <person name="Doddapaneni H.V."/>
            <person name="Worley K.C."/>
            <person name="Muzny D.M."/>
            <person name="Ioannidis P."/>
            <person name="Waterhouse R.M."/>
            <person name="Zdobnov E.M."/>
            <person name="James P.J."/>
            <person name="Bagnall N.H."/>
            <person name="Kotze A.C."/>
            <person name="Gibbs R.A."/>
            <person name="Richards S."/>
            <person name="Batterham P."/>
            <person name="Gasser R.B."/>
        </authorList>
    </citation>
    <scope>NUCLEOTIDE SEQUENCE [LARGE SCALE GENOMIC DNA]</scope>
    <source>
        <strain evidence="2 3">LS</strain>
        <tissue evidence="2">Full body</tissue>
    </source>
</reference>
<protein>
    <submittedName>
        <fullName evidence="2">Uncharacterized protein</fullName>
    </submittedName>
</protein>
<dbReference type="Proteomes" id="UP000037069">
    <property type="component" value="Unassembled WGS sequence"/>
</dbReference>
<comment type="caution">
    <text evidence="2">The sequence shown here is derived from an EMBL/GenBank/DDBJ whole genome shotgun (WGS) entry which is preliminary data.</text>
</comment>
<keyword evidence="1" id="KW-0472">Membrane</keyword>
<evidence type="ECO:0000256" key="1">
    <source>
        <dbReference type="SAM" id="Phobius"/>
    </source>
</evidence>
<feature type="transmembrane region" description="Helical" evidence="1">
    <location>
        <begin position="100"/>
        <end position="118"/>
    </location>
</feature>
<keyword evidence="1" id="KW-0812">Transmembrane</keyword>
<organism evidence="2 3">
    <name type="scientific">Lucilia cuprina</name>
    <name type="common">Green bottle fly</name>
    <name type="synonym">Australian sheep blowfly</name>
    <dbReference type="NCBI Taxonomy" id="7375"/>
    <lineage>
        <taxon>Eukaryota</taxon>
        <taxon>Metazoa</taxon>
        <taxon>Ecdysozoa</taxon>
        <taxon>Arthropoda</taxon>
        <taxon>Hexapoda</taxon>
        <taxon>Insecta</taxon>
        <taxon>Pterygota</taxon>
        <taxon>Neoptera</taxon>
        <taxon>Endopterygota</taxon>
        <taxon>Diptera</taxon>
        <taxon>Brachycera</taxon>
        <taxon>Muscomorpha</taxon>
        <taxon>Oestroidea</taxon>
        <taxon>Calliphoridae</taxon>
        <taxon>Luciliinae</taxon>
        <taxon>Lucilia</taxon>
    </lineage>
</organism>